<dbReference type="Gene3D" id="1.10.260.40">
    <property type="entry name" value="lambda repressor-like DNA-binding domains"/>
    <property type="match status" value="1"/>
</dbReference>
<reference evidence="2 3" key="1">
    <citation type="journal article" date="2021" name="Int. J. Syst. Evol. Microbiol.">
        <title>Reticulibacter mediterranei gen. nov., sp. nov., within the new family Reticulibacteraceae fam. nov., and Ktedonospora formicarum gen. nov., sp. nov., Ktedonobacter robiniae sp. nov., Dictyobacter formicarum sp. nov. and Dictyobacter arantiisoli sp. nov., belonging to the class Ktedonobacteria.</title>
        <authorList>
            <person name="Yabe S."/>
            <person name="Zheng Y."/>
            <person name="Wang C.M."/>
            <person name="Sakai Y."/>
            <person name="Abe K."/>
            <person name="Yokota A."/>
            <person name="Donadio S."/>
            <person name="Cavaletti L."/>
            <person name="Monciardini P."/>
        </authorList>
    </citation>
    <scope>NUCLEOTIDE SEQUENCE [LARGE SCALE GENOMIC DNA]</scope>
    <source>
        <strain evidence="2 3">SOSP1-9</strain>
    </source>
</reference>
<organism evidence="2 3">
    <name type="scientific">Dictyobacter formicarum</name>
    <dbReference type="NCBI Taxonomy" id="2778368"/>
    <lineage>
        <taxon>Bacteria</taxon>
        <taxon>Bacillati</taxon>
        <taxon>Chloroflexota</taxon>
        <taxon>Ktedonobacteria</taxon>
        <taxon>Ktedonobacterales</taxon>
        <taxon>Dictyobacteraceae</taxon>
        <taxon>Dictyobacter</taxon>
    </lineage>
</organism>
<dbReference type="Proteomes" id="UP000635565">
    <property type="component" value="Unassembled WGS sequence"/>
</dbReference>
<comment type="caution">
    <text evidence="2">The sequence shown here is derived from an EMBL/GenBank/DDBJ whole genome shotgun (WGS) entry which is preliminary data.</text>
</comment>
<dbReference type="PROSITE" id="PS50943">
    <property type="entry name" value="HTH_CROC1"/>
    <property type="match status" value="1"/>
</dbReference>
<keyword evidence="3" id="KW-1185">Reference proteome</keyword>
<dbReference type="RefSeq" id="WP_201366418.1">
    <property type="nucleotide sequence ID" value="NZ_BNJJ01000028.1"/>
</dbReference>
<sequence length="144" mass="16194">MANMEFSESQRAAFNHLIVEAMAERGWKQKNLAEAADVNESLIGMFIRSISERVSISTFFPLVLALDIPLMKAARVLGLDRQIRQNIENGQQNLYPNYLTEVAALSLEGGEKLGELDELLRDVPADRRELCKKAIYAVVESLKK</sequence>
<dbReference type="InterPro" id="IPR001387">
    <property type="entry name" value="Cro/C1-type_HTH"/>
</dbReference>
<gene>
    <name evidence="2" type="ORF">KSZ_68790</name>
</gene>
<dbReference type="InterPro" id="IPR010982">
    <property type="entry name" value="Lambda_DNA-bd_dom_sf"/>
</dbReference>
<dbReference type="SUPFAM" id="SSF47413">
    <property type="entry name" value="lambda repressor-like DNA-binding domains"/>
    <property type="match status" value="1"/>
</dbReference>
<dbReference type="EMBL" id="BNJJ01000028">
    <property type="protein sequence ID" value="GHO88873.1"/>
    <property type="molecule type" value="Genomic_DNA"/>
</dbReference>
<evidence type="ECO:0000259" key="1">
    <source>
        <dbReference type="PROSITE" id="PS50943"/>
    </source>
</evidence>
<accession>A0ABQ3VSS3</accession>
<proteinExistence type="predicted"/>
<feature type="domain" description="HTH cro/C1-type" evidence="1">
    <location>
        <begin position="18"/>
        <end position="77"/>
    </location>
</feature>
<protein>
    <recommendedName>
        <fullName evidence="1">HTH cro/C1-type domain-containing protein</fullName>
    </recommendedName>
</protein>
<evidence type="ECO:0000313" key="3">
    <source>
        <dbReference type="Proteomes" id="UP000635565"/>
    </source>
</evidence>
<evidence type="ECO:0000313" key="2">
    <source>
        <dbReference type="EMBL" id="GHO88873.1"/>
    </source>
</evidence>
<name>A0ABQ3VSS3_9CHLR</name>